<dbReference type="VEuPathDB" id="FungiDB:H257_02461"/>
<dbReference type="GeneID" id="20804457"/>
<dbReference type="AlphaFoldDB" id="W4H473"/>
<dbReference type="RefSeq" id="XP_009824420.1">
    <property type="nucleotide sequence ID" value="XM_009826118.1"/>
</dbReference>
<protein>
    <submittedName>
        <fullName evidence="2">Uncharacterized protein</fullName>
    </submittedName>
</protein>
<accession>W4H473</accession>
<sequence>MCGCGPDRVSPWRVRRVLRRLGGAFRDLLHPSRVCRARSKRSRQLRTRPRPLDPSKHQPTHHVRHPKLVDGAVASAVPRGASHPRPSRASHPRQRMRRLSVLVLLQLLHHCPDGHGSASVHTWRVLVRAPQHHPCLPRRVRQHVGVNLSVMRMNAPGQVSCL</sequence>
<dbReference type="EMBL" id="KI913117">
    <property type="protein sequence ID" value="ETV85948.1"/>
    <property type="molecule type" value="Genomic_DNA"/>
</dbReference>
<name>W4H473_APHAT</name>
<feature type="compositionally biased region" description="Basic residues" evidence="1">
    <location>
        <begin position="36"/>
        <end position="49"/>
    </location>
</feature>
<evidence type="ECO:0000313" key="2">
    <source>
        <dbReference type="EMBL" id="ETV85948.1"/>
    </source>
</evidence>
<feature type="region of interest" description="Disordered" evidence="1">
    <location>
        <begin position="36"/>
        <end position="67"/>
    </location>
</feature>
<organism evidence="2">
    <name type="scientific">Aphanomyces astaci</name>
    <name type="common">Crayfish plague agent</name>
    <dbReference type="NCBI Taxonomy" id="112090"/>
    <lineage>
        <taxon>Eukaryota</taxon>
        <taxon>Sar</taxon>
        <taxon>Stramenopiles</taxon>
        <taxon>Oomycota</taxon>
        <taxon>Saprolegniomycetes</taxon>
        <taxon>Saprolegniales</taxon>
        <taxon>Verrucalvaceae</taxon>
        <taxon>Aphanomyces</taxon>
    </lineage>
</organism>
<reference evidence="2" key="1">
    <citation type="submission" date="2013-12" db="EMBL/GenBank/DDBJ databases">
        <title>The Genome Sequence of Aphanomyces astaci APO3.</title>
        <authorList>
            <consortium name="The Broad Institute Genomics Platform"/>
            <person name="Russ C."/>
            <person name="Tyler B."/>
            <person name="van West P."/>
            <person name="Dieguez-Uribeondo J."/>
            <person name="Young S.K."/>
            <person name="Zeng Q."/>
            <person name="Gargeya S."/>
            <person name="Fitzgerald M."/>
            <person name="Abouelleil A."/>
            <person name="Alvarado L."/>
            <person name="Chapman S.B."/>
            <person name="Gainer-Dewar J."/>
            <person name="Goldberg J."/>
            <person name="Griggs A."/>
            <person name="Gujja S."/>
            <person name="Hansen M."/>
            <person name="Howarth C."/>
            <person name="Imamovic A."/>
            <person name="Ireland A."/>
            <person name="Larimer J."/>
            <person name="McCowan C."/>
            <person name="Murphy C."/>
            <person name="Pearson M."/>
            <person name="Poon T.W."/>
            <person name="Priest M."/>
            <person name="Roberts A."/>
            <person name="Saif S."/>
            <person name="Shea T."/>
            <person name="Sykes S."/>
            <person name="Wortman J."/>
            <person name="Nusbaum C."/>
            <person name="Birren B."/>
        </authorList>
    </citation>
    <scope>NUCLEOTIDE SEQUENCE [LARGE SCALE GENOMIC DNA]</scope>
    <source>
        <strain evidence="2">APO3</strain>
    </source>
</reference>
<proteinExistence type="predicted"/>
<evidence type="ECO:0000256" key="1">
    <source>
        <dbReference type="SAM" id="MobiDB-lite"/>
    </source>
</evidence>
<gene>
    <name evidence="2" type="ORF">H257_02461</name>
</gene>